<evidence type="ECO:0000313" key="3">
    <source>
        <dbReference type="Proteomes" id="UP000299102"/>
    </source>
</evidence>
<reference evidence="2 3" key="1">
    <citation type="journal article" date="2019" name="Commun. Biol.">
        <title>The bagworm genome reveals a unique fibroin gene that provides high tensile strength.</title>
        <authorList>
            <person name="Kono N."/>
            <person name="Nakamura H."/>
            <person name="Ohtoshi R."/>
            <person name="Tomita M."/>
            <person name="Numata K."/>
            <person name="Arakawa K."/>
        </authorList>
    </citation>
    <scope>NUCLEOTIDE SEQUENCE [LARGE SCALE GENOMIC DNA]</scope>
</reference>
<evidence type="ECO:0000256" key="1">
    <source>
        <dbReference type="SAM" id="SignalP"/>
    </source>
</evidence>
<accession>A0A4C1Z742</accession>
<feature type="signal peptide" evidence="1">
    <location>
        <begin position="1"/>
        <end position="21"/>
    </location>
</feature>
<protein>
    <submittedName>
        <fullName evidence="2">Uncharacterized protein</fullName>
    </submittedName>
</protein>
<evidence type="ECO:0000313" key="2">
    <source>
        <dbReference type="EMBL" id="GBP82904.1"/>
    </source>
</evidence>
<comment type="caution">
    <text evidence="2">The sequence shown here is derived from an EMBL/GenBank/DDBJ whole genome shotgun (WGS) entry which is preliminary data.</text>
</comment>
<organism evidence="2 3">
    <name type="scientific">Eumeta variegata</name>
    <name type="common">Bagworm moth</name>
    <name type="synonym">Eumeta japonica</name>
    <dbReference type="NCBI Taxonomy" id="151549"/>
    <lineage>
        <taxon>Eukaryota</taxon>
        <taxon>Metazoa</taxon>
        <taxon>Ecdysozoa</taxon>
        <taxon>Arthropoda</taxon>
        <taxon>Hexapoda</taxon>
        <taxon>Insecta</taxon>
        <taxon>Pterygota</taxon>
        <taxon>Neoptera</taxon>
        <taxon>Endopterygota</taxon>
        <taxon>Lepidoptera</taxon>
        <taxon>Glossata</taxon>
        <taxon>Ditrysia</taxon>
        <taxon>Tineoidea</taxon>
        <taxon>Psychidae</taxon>
        <taxon>Oiketicinae</taxon>
        <taxon>Eumeta</taxon>
    </lineage>
</organism>
<sequence length="204" mass="23898">MRGKVAHSLLMLHTTLNKVLLILQNRYLINFKNEHNIINTYEYLSTHTPTKTLHHTKRFYMGQYYERRHRTTHREKFLTPTSQTKALTLLFLGRGPARSALLAVPLHLQSPRRSLGRIPAEGLPVFSRFNRTESVSRILRRATLPAFKLSMFKYPEANSLARAGRPPASAFSLFNEIKSERIEFLTPRRPEYMNLNKRKNHFRV</sequence>
<dbReference type="EMBL" id="BGZK01001593">
    <property type="protein sequence ID" value="GBP82904.1"/>
    <property type="molecule type" value="Genomic_DNA"/>
</dbReference>
<proteinExistence type="predicted"/>
<keyword evidence="3" id="KW-1185">Reference proteome</keyword>
<dbReference type="AlphaFoldDB" id="A0A4C1Z742"/>
<gene>
    <name evidence="2" type="ORF">EVAR_66580_1</name>
</gene>
<name>A0A4C1Z742_EUMVA</name>
<dbReference type="Proteomes" id="UP000299102">
    <property type="component" value="Unassembled WGS sequence"/>
</dbReference>
<keyword evidence="1" id="KW-0732">Signal</keyword>
<feature type="chain" id="PRO_5020025308" evidence="1">
    <location>
        <begin position="22"/>
        <end position="204"/>
    </location>
</feature>